<reference evidence="7 8" key="1">
    <citation type="submission" date="2019-06" db="EMBL/GenBank/DDBJ databases">
        <title>Flavobacteriaceae Paucihalobacterium erythroidium CWB-1, complete genome.</title>
        <authorList>
            <person name="Wu S."/>
        </authorList>
    </citation>
    <scope>NUCLEOTIDE SEQUENCE [LARGE SCALE GENOMIC DNA]</scope>
    <source>
        <strain evidence="7 8">CWB-1</strain>
    </source>
</reference>
<sequence length="222" mass="25668">MFKWFQHKEYPDFWKDYQAINKLPLPHSINETTFIVFDTETTGLQPKTDKILSIGAFKVKNKTIFTSEGLELYLQQEHFKRESAPIHGLRKSGNETRLTESDAIQKFLKFIENSVLVAHHVAFDMAMINAALERLNLPKLKNKCIDTAQLFERVIPLNRHPKNLGLDHLANFFGIALHDRHTANGDAYITALIFIKLYTNYIQHNSSRLSDFLKSRKRAGLL</sequence>
<dbReference type="Proteomes" id="UP000317332">
    <property type="component" value="Unassembled WGS sequence"/>
</dbReference>
<evidence type="ECO:0000313" key="8">
    <source>
        <dbReference type="Proteomes" id="UP000317332"/>
    </source>
</evidence>
<dbReference type="NCBIfam" id="TIGR00573">
    <property type="entry name" value="dnaq"/>
    <property type="match status" value="1"/>
</dbReference>
<comment type="function">
    <text evidence="4">DNA polymerase III is a complex, multichain enzyme responsible for most of the replicative synthesis in bacteria. The epsilon subunit contain the editing function and is a proofreading 3'-5' exonuclease.</text>
</comment>
<dbReference type="InterPro" id="IPR013520">
    <property type="entry name" value="Ribonucl_H"/>
</dbReference>
<feature type="domain" description="Exonuclease" evidence="6">
    <location>
        <begin position="33"/>
        <end position="203"/>
    </location>
</feature>
<evidence type="ECO:0000313" key="7">
    <source>
        <dbReference type="EMBL" id="TPV32462.1"/>
    </source>
</evidence>
<organism evidence="7 8">
    <name type="scientific">Paucihalobacter ruber</name>
    <dbReference type="NCBI Taxonomy" id="2567861"/>
    <lineage>
        <taxon>Bacteria</taxon>
        <taxon>Pseudomonadati</taxon>
        <taxon>Bacteroidota</taxon>
        <taxon>Flavobacteriia</taxon>
        <taxon>Flavobacteriales</taxon>
        <taxon>Flavobacteriaceae</taxon>
        <taxon>Paucihalobacter</taxon>
    </lineage>
</organism>
<evidence type="ECO:0000256" key="4">
    <source>
        <dbReference type="ARBA" id="ARBA00025483"/>
    </source>
</evidence>
<dbReference type="PANTHER" id="PTHR30231:SF4">
    <property type="entry name" value="PROTEIN NEN2"/>
    <property type="match status" value="1"/>
</dbReference>
<keyword evidence="2" id="KW-0378">Hydrolase</keyword>
<evidence type="ECO:0000256" key="5">
    <source>
        <dbReference type="ARBA" id="ARBA00026073"/>
    </source>
</evidence>
<keyword evidence="3 7" id="KW-0269">Exonuclease</keyword>
<evidence type="ECO:0000256" key="3">
    <source>
        <dbReference type="ARBA" id="ARBA00022839"/>
    </source>
</evidence>
<dbReference type="FunFam" id="3.30.420.10:FF:000045">
    <property type="entry name" value="3'-5' exonuclease DinG"/>
    <property type="match status" value="1"/>
</dbReference>
<dbReference type="SUPFAM" id="SSF53098">
    <property type="entry name" value="Ribonuclease H-like"/>
    <property type="match status" value="1"/>
</dbReference>
<dbReference type="PANTHER" id="PTHR30231">
    <property type="entry name" value="DNA POLYMERASE III SUBUNIT EPSILON"/>
    <property type="match status" value="1"/>
</dbReference>
<dbReference type="GO" id="GO:0005829">
    <property type="term" value="C:cytosol"/>
    <property type="evidence" value="ECO:0007669"/>
    <property type="project" value="TreeGrafter"/>
</dbReference>
<accession>A0A506PH93</accession>
<keyword evidence="8" id="KW-1185">Reference proteome</keyword>
<dbReference type="RefSeq" id="WP_140990957.1">
    <property type="nucleotide sequence ID" value="NZ_VHIQ01000006.1"/>
</dbReference>
<dbReference type="InterPro" id="IPR036397">
    <property type="entry name" value="RNaseH_sf"/>
</dbReference>
<dbReference type="GO" id="GO:0003677">
    <property type="term" value="F:DNA binding"/>
    <property type="evidence" value="ECO:0007669"/>
    <property type="project" value="InterPro"/>
</dbReference>
<protein>
    <submittedName>
        <fullName evidence="7">3'-5' exonuclease</fullName>
    </submittedName>
</protein>
<proteinExistence type="predicted"/>
<dbReference type="GO" id="GO:0008408">
    <property type="term" value="F:3'-5' exonuclease activity"/>
    <property type="evidence" value="ECO:0007669"/>
    <property type="project" value="TreeGrafter"/>
</dbReference>
<name>A0A506PH93_9FLAO</name>
<dbReference type="GO" id="GO:0003887">
    <property type="term" value="F:DNA-directed DNA polymerase activity"/>
    <property type="evidence" value="ECO:0007669"/>
    <property type="project" value="InterPro"/>
</dbReference>
<evidence type="ECO:0000259" key="6">
    <source>
        <dbReference type="SMART" id="SM00479"/>
    </source>
</evidence>
<dbReference type="InterPro" id="IPR006054">
    <property type="entry name" value="DnaQ"/>
</dbReference>
<dbReference type="InterPro" id="IPR012337">
    <property type="entry name" value="RNaseH-like_sf"/>
</dbReference>
<evidence type="ECO:0000256" key="2">
    <source>
        <dbReference type="ARBA" id="ARBA00022801"/>
    </source>
</evidence>
<dbReference type="GO" id="GO:0006260">
    <property type="term" value="P:DNA replication"/>
    <property type="evidence" value="ECO:0007669"/>
    <property type="project" value="InterPro"/>
</dbReference>
<dbReference type="OrthoDB" id="9803913at2"/>
<dbReference type="AlphaFoldDB" id="A0A506PH93"/>
<comment type="caution">
    <text evidence="7">The sequence shown here is derived from an EMBL/GenBank/DDBJ whole genome shotgun (WGS) entry which is preliminary data.</text>
</comment>
<gene>
    <name evidence="7" type="ORF">FJ651_12940</name>
</gene>
<keyword evidence="1" id="KW-0540">Nuclease</keyword>
<dbReference type="Gene3D" id="3.30.420.10">
    <property type="entry name" value="Ribonuclease H-like superfamily/Ribonuclease H"/>
    <property type="match status" value="1"/>
</dbReference>
<dbReference type="Pfam" id="PF00929">
    <property type="entry name" value="RNase_T"/>
    <property type="match status" value="1"/>
</dbReference>
<dbReference type="EMBL" id="VHIQ01000006">
    <property type="protein sequence ID" value="TPV32462.1"/>
    <property type="molecule type" value="Genomic_DNA"/>
</dbReference>
<evidence type="ECO:0000256" key="1">
    <source>
        <dbReference type="ARBA" id="ARBA00022722"/>
    </source>
</evidence>
<comment type="subunit">
    <text evidence="5">DNA polymerase III contains a core (composed of alpha, epsilon and theta chains) that associates with a tau subunit. This core dimerizes to form the POLIII' complex. PolIII' associates with the gamma complex (composed of gamma, delta, delta', psi and chi chains) and with the beta chain to form the complete DNA polymerase III complex.</text>
</comment>
<dbReference type="CDD" id="cd06127">
    <property type="entry name" value="DEDDh"/>
    <property type="match status" value="1"/>
</dbReference>
<dbReference type="SMART" id="SM00479">
    <property type="entry name" value="EXOIII"/>
    <property type="match status" value="1"/>
</dbReference>